<proteinExistence type="inferred from homology"/>
<evidence type="ECO:0000256" key="1">
    <source>
        <dbReference type="HAMAP-Rule" id="MF_01503"/>
    </source>
</evidence>
<dbReference type="PATRIC" id="fig|135826.4.peg.1785"/>
<comment type="caution">
    <text evidence="2">The sequence shown here is derived from an EMBL/GenBank/DDBJ whole genome shotgun (WGS) entry which is preliminary data.</text>
</comment>
<dbReference type="HAMAP" id="MF_01503">
    <property type="entry name" value="RemA"/>
    <property type="match status" value="1"/>
</dbReference>
<reference evidence="2 3" key="1">
    <citation type="submission" date="2015-01" db="EMBL/GenBank/DDBJ databases">
        <title>Genome sequence of Jeotgalibacillus alimentarius.</title>
        <authorList>
            <person name="Goh K.M."/>
            <person name="Chan K.-G."/>
            <person name="Yaakop A.S."/>
            <person name="Ee R."/>
            <person name="Gan H.M."/>
            <person name="Chan C.S."/>
        </authorList>
    </citation>
    <scope>NUCLEOTIDE SEQUENCE [LARGE SCALE GENOMIC DNA]</scope>
    <source>
        <strain evidence="2 3">YKJ-13</strain>
    </source>
</reference>
<dbReference type="InterPro" id="IPR007169">
    <property type="entry name" value="RemA-like"/>
</dbReference>
<dbReference type="STRING" id="135826.KP77_17900"/>
<dbReference type="NCBIfam" id="NF046064">
    <property type="entry name" value="MtxBflmRegRemA"/>
    <property type="match status" value="1"/>
</dbReference>
<dbReference type="AlphaFoldDB" id="A0A0C2RJR0"/>
<evidence type="ECO:0000313" key="2">
    <source>
        <dbReference type="EMBL" id="KIL50415.1"/>
    </source>
</evidence>
<sequence>MSIKLINIGFGNIVSANRIITIISPESAPVKRLVQDARERGTLIDATYGRRTRAVMIMDSDHVILVAVQPETVASRFTDKDESQEEG</sequence>
<name>A0A0C2RJR0_9BACL</name>
<gene>
    <name evidence="2" type="ORF">KP77_17900</name>
</gene>
<comment type="similarity">
    <text evidence="1">Belongs to the RemA family.</text>
</comment>
<dbReference type="OrthoDB" id="5432174at2"/>
<dbReference type="PANTHER" id="PTHR38449:SF1">
    <property type="entry name" value="REGULATORY PROTEIN SSL2874-RELATED"/>
    <property type="match status" value="1"/>
</dbReference>
<keyword evidence="3" id="KW-1185">Reference proteome</keyword>
<dbReference type="RefSeq" id="WP_041122349.1">
    <property type="nucleotide sequence ID" value="NZ_JXRQ01000017.1"/>
</dbReference>
<protein>
    <recommendedName>
        <fullName evidence="1">Putative regulatory protein KP77_17900</fullName>
    </recommendedName>
</protein>
<dbReference type="Proteomes" id="UP000031950">
    <property type="component" value="Unassembled WGS sequence"/>
</dbReference>
<evidence type="ECO:0000313" key="3">
    <source>
        <dbReference type="Proteomes" id="UP000031950"/>
    </source>
</evidence>
<accession>A0A0C2RJR0</accession>
<dbReference type="PANTHER" id="PTHR38449">
    <property type="entry name" value="REGULATORY PROTEIN TM_1690-RELATED"/>
    <property type="match status" value="1"/>
</dbReference>
<dbReference type="Pfam" id="PF04025">
    <property type="entry name" value="RemA-like"/>
    <property type="match status" value="1"/>
</dbReference>
<organism evidence="2 3">
    <name type="scientific">Jeotgalibacillus alimentarius</name>
    <dbReference type="NCBI Taxonomy" id="135826"/>
    <lineage>
        <taxon>Bacteria</taxon>
        <taxon>Bacillati</taxon>
        <taxon>Bacillota</taxon>
        <taxon>Bacilli</taxon>
        <taxon>Bacillales</taxon>
        <taxon>Caryophanaceae</taxon>
        <taxon>Jeotgalibacillus</taxon>
    </lineage>
</organism>
<dbReference type="EMBL" id="JXRQ01000017">
    <property type="protein sequence ID" value="KIL50415.1"/>
    <property type="molecule type" value="Genomic_DNA"/>
</dbReference>
<dbReference type="NCBIfam" id="NF003315">
    <property type="entry name" value="PRK04323.1"/>
    <property type="match status" value="1"/>
</dbReference>